<dbReference type="AlphaFoldDB" id="A0A7K0DGH9"/>
<organism evidence="1 2">
    <name type="scientific">Nocardia aurantia</name>
    <dbReference type="NCBI Taxonomy" id="2585199"/>
    <lineage>
        <taxon>Bacteria</taxon>
        <taxon>Bacillati</taxon>
        <taxon>Actinomycetota</taxon>
        <taxon>Actinomycetes</taxon>
        <taxon>Mycobacteriales</taxon>
        <taxon>Nocardiaceae</taxon>
        <taxon>Nocardia</taxon>
    </lineage>
</organism>
<proteinExistence type="predicted"/>
<dbReference type="Proteomes" id="UP000431401">
    <property type="component" value="Unassembled WGS sequence"/>
</dbReference>
<accession>A0A7K0DGH9</accession>
<gene>
    <name evidence="1" type="ORF">NRB56_03100</name>
</gene>
<comment type="caution">
    <text evidence="1">The sequence shown here is derived from an EMBL/GenBank/DDBJ whole genome shotgun (WGS) entry which is preliminary data.</text>
</comment>
<evidence type="ECO:0000313" key="2">
    <source>
        <dbReference type="Proteomes" id="UP000431401"/>
    </source>
</evidence>
<reference evidence="1 2" key="1">
    <citation type="submission" date="2019-10" db="EMBL/GenBank/DDBJ databases">
        <title>Nocardia macrotermitis sp. nov. and Nocardia aurantia sp. nov., isolated from the gut of fungus growing-termite Macrotermes natalensis.</title>
        <authorList>
            <person name="Benndorf R."/>
            <person name="Schwitalla J."/>
            <person name="Martin K."/>
            <person name="De Beer W."/>
            <person name="Kaster A.-K."/>
            <person name="Vollmers J."/>
            <person name="Poulsen M."/>
            <person name="Beemelmanns C."/>
        </authorList>
    </citation>
    <scope>NUCLEOTIDE SEQUENCE [LARGE SCALE GENOMIC DNA]</scope>
    <source>
        <strain evidence="1 2">RB56</strain>
    </source>
</reference>
<protein>
    <submittedName>
        <fullName evidence="1">Uncharacterized protein</fullName>
    </submittedName>
</protein>
<name>A0A7K0DGH9_9NOCA</name>
<evidence type="ECO:0000313" key="1">
    <source>
        <dbReference type="EMBL" id="MQY24757.1"/>
    </source>
</evidence>
<sequence length="376" mass="37444">MIVLVVAAVAGGAALWLRPGSAPTGIALVNADTGPTGARIVKALQDSHSRDWTVAKAGVSTDDYAAVITLPADLSTSIGTLATASPHRAQVTVASNRRADAHVVDDAVGEVTRRVGAAGVDEVLAAIATARGSVQQAAFTTQLLGAGVQAAAGASGEFSAGADQMLGFLDTAKSGAGELTAGIGQLNDALVAVRSTASGLAGALDESGLTLGQVTTSATQLGTGLDQAVTVLRALPFAADPQLTDVIGKLDALRGVADQAAGQLRGFAQLAGSSTDPDTPLATLLRDAVKRLDEAGTLLNTGAGMAQQIPQLADQGSAALVSALSQLSGGVQQLQQIVGNLNTQTGKALTALPGHSSSQQSAIAESLTDPVEIVRK</sequence>
<keyword evidence="2" id="KW-1185">Reference proteome</keyword>
<dbReference type="EMBL" id="WEGI01000001">
    <property type="protein sequence ID" value="MQY24757.1"/>
    <property type="molecule type" value="Genomic_DNA"/>
</dbReference>
<dbReference type="SUPFAM" id="SSF58104">
    <property type="entry name" value="Methyl-accepting chemotaxis protein (MCP) signaling domain"/>
    <property type="match status" value="1"/>
</dbReference>